<feature type="domain" description="AAA" evidence="1">
    <location>
        <begin position="21"/>
        <end position="151"/>
    </location>
</feature>
<dbReference type="SUPFAM" id="SSF52540">
    <property type="entry name" value="P-loop containing nucleoside triphosphate hydrolases"/>
    <property type="match status" value="1"/>
</dbReference>
<dbReference type="Pfam" id="PF13635">
    <property type="entry name" value="DUF4143"/>
    <property type="match status" value="1"/>
</dbReference>
<comment type="caution">
    <text evidence="3">The sequence shown here is derived from an EMBL/GenBank/DDBJ whole genome shotgun (WGS) entry which is preliminary data.</text>
</comment>
<dbReference type="PANTHER" id="PTHR33295:SF20">
    <property type="entry name" value="ATPASE"/>
    <property type="match status" value="1"/>
</dbReference>
<dbReference type="InterPro" id="IPR027417">
    <property type="entry name" value="P-loop_NTPase"/>
</dbReference>
<accession>A0A848BZN7</accession>
<feature type="domain" description="DUF4143" evidence="2">
    <location>
        <begin position="200"/>
        <end position="340"/>
    </location>
</feature>
<dbReference type="InterPro" id="IPR041682">
    <property type="entry name" value="AAA_14"/>
</dbReference>
<evidence type="ECO:0000313" key="4">
    <source>
        <dbReference type="Proteomes" id="UP000591071"/>
    </source>
</evidence>
<evidence type="ECO:0000259" key="2">
    <source>
        <dbReference type="Pfam" id="PF13635"/>
    </source>
</evidence>
<evidence type="ECO:0000313" key="3">
    <source>
        <dbReference type="EMBL" id="NME28499.1"/>
    </source>
</evidence>
<dbReference type="EMBL" id="JABAFG010000011">
    <property type="protein sequence ID" value="NME28499.1"/>
    <property type="molecule type" value="Genomic_DNA"/>
</dbReference>
<dbReference type="Proteomes" id="UP000591071">
    <property type="component" value="Unassembled WGS sequence"/>
</dbReference>
<gene>
    <name evidence="3" type="ORF">HF872_07650</name>
</gene>
<dbReference type="AlphaFoldDB" id="A0A848BZN7"/>
<name>A0A848BZN7_9FIRM</name>
<dbReference type="GO" id="GO:0005524">
    <property type="term" value="F:ATP binding"/>
    <property type="evidence" value="ECO:0007669"/>
    <property type="project" value="UniProtKB-KW"/>
</dbReference>
<dbReference type="Pfam" id="PF13173">
    <property type="entry name" value="AAA_14"/>
    <property type="match status" value="1"/>
</dbReference>
<evidence type="ECO:0000259" key="1">
    <source>
        <dbReference type="Pfam" id="PF13173"/>
    </source>
</evidence>
<organism evidence="3 4">
    <name type="scientific">Megasphaera hexanoica</name>
    <dbReference type="NCBI Taxonomy" id="1675036"/>
    <lineage>
        <taxon>Bacteria</taxon>
        <taxon>Bacillati</taxon>
        <taxon>Bacillota</taxon>
        <taxon>Negativicutes</taxon>
        <taxon>Veillonellales</taxon>
        <taxon>Veillonellaceae</taxon>
        <taxon>Megasphaera</taxon>
    </lineage>
</organism>
<dbReference type="InterPro" id="IPR025420">
    <property type="entry name" value="DUF4143"/>
</dbReference>
<sequence>MKLIPRPEYLDFLKRYQNHHLIKVISGVRRCGKSTIFYLYQQYLLHHGVAPEQIITINFEDLAYEPLCEYHALYQYITERMQTDRMNYIFLDEIQHVKNFEKVVDSLFIKENTDVYITGSNAYFMSGELATLLTGRYVELSMLPLSFREFCQGMPDSLSVPEQYNAYVRVSSFPYALQFQHDSQAVEEYLSGIYNTILVKDTLQRMRSGDTMMIESLMKFLAANIGSLISPNKIANSLTSAGRKIDNKTVEKYLQGLKDSMLIYQADRFDIRGKQLLKINAKYYLVDPAFRCLLINDTGRDTGHILENVVYLELLRRGGKVYVGQLPKGEIDFVVEWSGTREYYQVAESTLLPEVLERELKPLRAIPDQYPKYLLTLDEIPSEADYNGIKKKNVLRWLLGDGF</sequence>
<proteinExistence type="predicted"/>
<keyword evidence="3" id="KW-0067">ATP-binding</keyword>
<protein>
    <submittedName>
        <fullName evidence="3">ATP-binding protein</fullName>
    </submittedName>
</protein>
<dbReference type="PANTHER" id="PTHR33295">
    <property type="entry name" value="ATPASE"/>
    <property type="match status" value="1"/>
</dbReference>
<reference evidence="3 4" key="1">
    <citation type="submission" date="2020-04" db="EMBL/GenBank/DDBJ databases">
        <authorList>
            <person name="Hitch T.C.A."/>
            <person name="Wylensek D."/>
            <person name="Clavel T."/>
        </authorList>
    </citation>
    <scope>NUCLEOTIDE SEQUENCE [LARGE SCALE GENOMIC DNA]</scope>
    <source>
        <strain evidence="3 4">Oil-RF-744-FAT-WT-6-1</strain>
    </source>
</reference>
<keyword evidence="3" id="KW-0547">Nucleotide-binding</keyword>
<dbReference type="RefSeq" id="WP_170087645.1">
    <property type="nucleotide sequence ID" value="NZ_JABAFG010000011.1"/>
</dbReference>